<dbReference type="RefSeq" id="WP_171172552.1">
    <property type="nucleotide sequence ID" value="NZ_WVQY01000014.1"/>
</dbReference>
<organism evidence="2 3">
    <name type="scientific">Ruegeria atlantica</name>
    <dbReference type="NCBI Taxonomy" id="81569"/>
    <lineage>
        <taxon>Bacteria</taxon>
        <taxon>Pseudomonadati</taxon>
        <taxon>Pseudomonadota</taxon>
        <taxon>Alphaproteobacteria</taxon>
        <taxon>Rhodobacterales</taxon>
        <taxon>Roseobacteraceae</taxon>
        <taxon>Ruegeria</taxon>
    </lineage>
</organism>
<accession>A0ABX1WHB6</accession>
<comment type="caution">
    <text evidence="2">The sequence shown here is derived from an EMBL/GenBank/DDBJ whole genome shotgun (WGS) entry which is preliminary data.</text>
</comment>
<sequence length="126" mass="14085">MFQIMPRRTLTWVKKRIEQTSFEDQPILPAPEIRYFSRFSAYFGGKSTCGAIPATRGTCSFPSADQLSQPRVSPARTRVISRRCKERNGKTTGIQCKKAPAVQETREQMEQPVLQPSGGQPPEGAL</sequence>
<proteinExistence type="predicted"/>
<evidence type="ECO:0000256" key="1">
    <source>
        <dbReference type="SAM" id="MobiDB-lite"/>
    </source>
</evidence>
<name>A0ABX1WHB6_9RHOB</name>
<evidence type="ECO:0000313" key="3">
    <source>
        <dbReference type="Proteomes" id="UP000599383"/>
    </source>
</evidence>
<protein>
    <submittedName>
        <fullName evidence="2">Uncharacterized protein</fullName>
    </submittedName>
</protein>
<keyword evidence="3" id="KW-1185">Reference proteome</keyword>
<dbReference type="EMBL" id="WVQY01000014">
    <property type="protein sequence ID" value="NOD32735.1"/>
    <property type="molecule type" value="Genomic_DNA"/>
</dbReference>
<gene>
    <name evidence="2" type="ORF">GS617_20910</name>
</gene>
<dbReference type="Proteomes" id="UP000599383">
    <property type="component" value="Unassembled WGS sequence"/>
</dbReference>
<feature type="region of interest" description="Disordered" evidence="1">
    <location>
        <begin position="85"/>
        <end position="126"/>
    </location>
</feature>
<evidence type="ECO:0000313" key="2">
    <source>
        <dbReference type="EMBL" id="NOD32735.1"/>
    </source>
</evidence>
<reference evidence="2 3" key="1">
    <citation type="submission" date="2019-12" db="EMBL/GenBank/DDBJ databases">
        <title>Ruegeria JWLKs population differentiation of coral mucus and skeleton niches.</title>
        <authorList>
            <person name="Luo D."/>
        </authorList>
    </citation>
    <scope>NUCLEOTIDE SEQUENCE [LARGE SCALE GENOMIC DNA]</scope>
    <source>
        <strain evidence="2 3">HKCCD6238</strain>
    </source>
</reference>